<organism evidence="2 3">
    <name type="scientific">Streptomyces cinnamoneus</name>
    <name type="common">Streptoverticillium cinnamoneum</name>
    <dbReference type="NCBI Taxonomy" id="53446"/>
    <lineage>
        <taxon>Bacteria</taxon>
        <taxon>Bacillati</taxon>
        <taxon>Actinomycetota</taxon>
        <taxon>Actinomycetes</taxon>
        <taxon>Kitasatosporales</taxon>
        <taxon>Streptomycetaceae</taxon>
        <taxon>Streptomyces</taxon>
        <taxon>Streptomyces cinnamoneus group</taxon>
    </lineage>
</organism>
<feature type="region of interest" description="Disordered" evidence="1">
    <location>
        <begin position="27"/>
        <end position="61"/>
    </location>
</feature>
<gene>
    <name evidence="2" type="ORF">GCM10010507_14510</name>
</gene>
<comment type="caution">
    <text evidence="2">The sequence shown here is derived from an EMBL/GenBank/DDBJ whole genome shotgun (WGS) entry which is preliminary data.</text>
</comment>
<dbReference type="AlphaFoldDB" id="A0A918WDK7"/>
<evidence type="ECO:0000256" key="1">
    <source>
        <dbReference type="SAM" id="MobiDB-lite"/>
    </source>
</evidence>
<evidence type="ECO:0000313" key="3">
    <source>
        <dbReference type="Proteomes" id="UP000646244"/>
    </source>
</evidence>
<accession>A0A918WDK7</accession>
<reference evidence="2" key="1">
    <citation type="journal article" date="2014" name="Int. J. Syst. Evol. Microbiol.">
        <title>Complete genome sequence of Corynebacterium casei LMG S-19264T (=DSM 44701T), isolated from a smear-ripened cheese.</title>
        <authorList>
            <consortium name="US DOE Joint Genome Institute (JGI-PGF)"/>
            <person name="Walter F."/>
            <person name="Albersmeier A."/>
            <person name="Kalinowski J."/>
            <person name="Ruckert C."/>
        </authorList>
    </citation>
    <scope>NUCLEOTIDE SEQUENCE</scope>
    <source>
        <strain evidence="2">JCM 4633</strain>
    </source>
</reference>
<feature type="compositionally biased region" description="Gly residues" evidence="1">
    <location>
        <begin position="27"/>
        <end position="37"/>
    </location>
</feature>
<dbReference type="EMBL" id="BMVB01000004">
    <property type="protein sequence ID" value="GHC41321.1"/>
    <property type="molecule type" value="Genomic_DNA"/>
</dbReference>
<reference evidence="2" key="2">
    <citation type="submission" date="2020-09" db="EMBL/GenBank/DDBJ databases">
        <authorList>
            <person name="Sun Q."/>
            <person name="Ohkuma M."/>
        </authorList>
    </citation>
    <scope>NUCLEOTIDE SEQUENCE</scope>
    <source>
        <strain evidence="2">JCM 4633</strain>
    </source>
</reference>
<sequence length="220" mass="22146">MSKWLRGAAVGTTLAATLTACGGGGDDGGGDGLGGPGSAFPGGKQSGPVLSSGQQVGQALPSRAGTSGGWLMMAPDVLSSAKSATTCREAAGTACAGVLAVGKAKGSRYQGAKTLQVKFGIYAFDTAENAKVAMKAIVNSIHREDGKDAKVLKVDAGADESDAVADRMSSTDFSDVTMRVGGVVVRVHTLDVTDTAELESLAKMQVERIKRVAAGKNPDA</sequence>
<name>A0A918WDK7_STRCJ</name>
<proteinExistence type="predicted"/>
<feature type="compositionally biased region" description="Polar residues" evidence="1">
    <location>
        <begin position="48"/>
        <end position="57"/>
    </location>
</feature>
<dbReference type="PROSITE" id="PS51257">
    <property type="entry name" value="PROKAR_LIPOPROTEIN"/>
    <property type="match status" value="1"/>
</dbReference>
<dbReference type="Proteomes" id="UP000646244">
    <property type="component" value="Unassembled WGS sequence"/>
</dbReference>
<evidence type="ECO:0000313" key="2">
    <source>
        <dbReference type="EMBL" id="GHC41321.1"/>
    </source>
</evidence>
<protein>
    <submittedName>
        <fullName evidence="2">Uncharacterized protein</fullName>
    </submittedName>
</protein>